<dbReference type="Gene3D" id="1.25.40.10">
    <property type="entry name" value="Tetratricopeptide repeat domain"/>
    <property type="match status" value="1"/>
</dbReference>
<feature type="domain" description="YbgF trimerisation" evidence="2">
    <location>
        <begin position="32"/>
        <end position="105"/>
    </location>
</feature>
<proteinExistence type="inferred from homology"/>
<dbReference type="Pfam" id="PF13174">
    <property type="entry name" value="TPR_6"/>
    <property type="match status" value="1"/>
</dbReference>
<keyword evidence="1" id="KW-0732">Signal</keyword>
<comment type="subcellular location">
    <subcellularLocation>
        <location evidence="1">Periplasm</location>
    </subcellularLocation>
</comment>
<dbReference type="EMBL" id="JBHSUS010000001">
    <property type="protein sequence ID" value="MFC6440426.1"/>
    <property type="molecule type" value="Genomic_DNA"/>
</dbReference>
<gene>
    <name evidence="3" type="primary">ybgF</name>
    <name evidence="1" type="synonym">cpoB</name>
    <name evidence="3" type="ORF">ACFP85_09740</name>
</gene>
<comment type="similarity">
    <text evidence="1">Belongs to the CpoB family.</text>
</comment>
<dbReference type="HAMAP" id="MF_02066">
    <property type="entry name" value="CpoB"/>
    <property type="match status" value="1"/>
</dbReference>
<comment type="function">
    <text evidence="1">Mediates coordination of peptidoglycan synthesis and outer membrane constriction during cell division.</text>
</comment>
<dbReference type="InterPro" id="IPR032519">
    <property type="entry name" value="YbgF_tri"/>
</dbReference>
<keyword evidence="1" id="KW-0132">Cell division</keyword>
<dbReference type="InterPro" id="IPR014162">
    <property type="entry name" value="CpoB_C"/>
</dbReference>
<name>A0ABW1XLE8_9ALTE</name>
<accession>A0ABW1XLE8</accession>
<evidence type="ECO:0000256" key="1">
    <source>
        <dbReference type="HAMAP-Rule" id="MF_02066"/>
    </source>
</evidence>
<evidence type="ECO:0000259" key="2">
    <source>
        <dbReference type="Pfam" id="PF16331"/>
    </source>
</evidence>
<feature type="signal peptide" evidence="1">
    <location>
        <begin position="1"/>
        <end position="20"/>
    </location>
</feature>
<dbReference type="Gene3D" id="1.20.5.110">
    <property type="match status" value="1"/>
</dbReference>
<dbReference type="InterPro" id="IPR034706">
    <property type="entry name" value="CpoB"/>
</dbReference>
<dbReference type="NCBIfam" id="TIGR02795">
    <property type="entry name" value="tol_pal_ybgF"/>
    <property type="match status" value="1"/>
</dbReference>
<dbReference type="InterPro" id="IPR011990">
    <property type="entry name" value="TPR-like_helical_dom_sf"/>
</dbReference>
<feature type="chain" id="PRO_5044922049" description="Cell division coordinator CpoB" evidence="1">
    <location>
        <begin position="21"/>
        <end position="255"/>
    </location>
</feature>
<keyword evidence="4" id="KW-1185">Reference proteome</keyword>
<evidence type="ECO:0000313" key="3">
    <source>
        <dbReference type="EMBL" id="MFC6440426.1"/>
    </source>
</evidence>
<keyword evidence="1" id="KW-0131">Cell cycle</keyword>
<organism evidence="3 4">
    <name type="scientific">Pseudobowmanella zhangzhouensis</name>
    <dbReference type="NCBI Taxonomy" id="1537679"/>
    <lineage>
        <taxon>Bacteria</taxon>
        <taxon>Pseudomonadati</taxon>
        <taxon>Pseudomonadota</taxon>
        <taxon>Gammaproteobacteria</taxon>
        <taxon>Alteromonadales</taxon>
        <taxon>Alteromonadaceae</taxon>
    </lineage>
</organism>
<dbReference type="RefSeq" id="WP_131258223.1">
    <property type="nucleotide sequence ID" value="NZ_JBHSUS010000001.1"/>
</dbReference>
<dbReference type="Pfam" id="PF16331">
    <property type="entry name" value="TolA_bind_tri"/>
    <property type="match status" value="1"/>
</dbReference>
<keyword evidence="1" id="KW-0175">Coiled coil</keyword>
<protein>
    <recommendedName>
        <fullName evidence="1">Cell division coordinator CpoB</fullName>
    </recommendedName>
</protein>
<reference evidence="4" key="1">
    <citation type="journal article" date="2019" name="Int. J. Syst. Evol. Microbiol.">
        <title>The Global Catalogue of Microorganisms (GCM) 10K type strain sequencing project: providing services to taxonomists for standard genome sequencing and annotation.</title>
        <authorList>
            <consortium name="The Broad Institute Genomics Platform"/>
            <consortium name="The Broad Institute Genome Sequencing Center for Infectious Disease"/>
            <person name="Wu L."/>
            <person name="Ma J."/>
        </authorList>
    </citation>
    <scope>NUCLEOTIDE SEQUENCE [LARGE SCALE GENOMIC DNA]</scope>
    <source>
        <strain evidence="4">CGMCC 1.16031</strain>
    </source>
</reference>
<dbReference type="Pfam" id="PF13432">
    <property type="entry name" value="TPR_16"/>
    <property type="match status" value="1"/>
</dbReference>
<dbReference type="SUPFAM" id="SSF48452">
    <property type="entry name" value="TPR-like"/>
    <property type="match status" value="1"/>
</dbReference>
<feature type="coiled-coil region" evidence="1">
    <location>
        <begin position="51"/>
        <end position="103"/>
    </location>
</feature>
<comment type="caution">
    <text evidence="3">The sequence shown here is derived from an EMBL/GenBank/DDBJ whole genome shotgun (WGS) entry which is preliminary data.</text>
</comment>
<dbReference type="Proteomes" id="UP001596364">
    <property type="component" value="Unassembled WGS sequence"/>
</dbReference>
<evidence type="ECO:0000313" key="4">
    <source>
        <dbReference type="Proteomes" id="UP001596364"/>
    </source>
</evidence>
<keyword evidence="1" id="KW-0574">Periplasm</keyword>
<dbReference type="InterPro" id="IPR019734">
    <property type="entry name" value="TPR_rpt"/>
</dbReference>
<sequence length="255" mass="28626" precursor="true">MIKRSLLTLALITSGAAVIAAPAPVTDVNGASLETRVEALERIVNSRTEAQHRIQAQLDTMQNEVNELRGTLETHTYQLEQILERQRELYREIDKRIEEVTAMQAKPATQNVPVMQPVTPTPVTSNPAVAMKDSQAYDNAVSLILKEKKYDDAIPAFEAFIQNYPGSSYEANAYYWLGQLLFNKNEFDASKDKFSRLVNNFVDSSKRAESMLKLGMIAQAQNDNATAKQYFERVIAEYSQSSSARLAESRLKSLK</sequence>